<dbReference type="GO" id="GO:0016787">
    <property type="term" value="F:hydrolase activity"/>
    <property type="evidence" value="ECO:0007669"/>
    <property type="project" value="UniProtKB-KW"/>
</dbReference>
<name>A0ABV3AH48_9ACTN</name>
<dbReference type="InterPro" id="IPR000073">
    <property type="entry name" value="AB_hydrolase_1"/>
</dbReference>
<dbReference type="RefSeq" id="WP_037629157.1">
    <property type="nucleotide sequence ID" value="NZ_JBFAEG010000026.1"/>
</dbReference>
<evidence type="ECO:0000313" key="3">
    <source>
        <dbReference type="EMBL" id="MEU5711274.1"/>
    </source>
</evidence>
<dbReference type="PANTHER" id="PTHR43433:SF5">
    <property type="entry name" value="AB HYDROLASE-1 DOMAIN-CONTAINING PROTEIN"/>
    <property type="match status" value="1"/>
</dbReference>
<proteinExistence type="predicted"/>
<dbReference type="Gene3D" id="3.40.50.1820">
    <property type="entry name" value="alpha/beta hydrolase"/>
    <property type="match status" value="1"/>
</dbReference>
<dbReference type="EMBL" id="JBFAEG010000026">
    <property type="protein sequence ID" value="MEU5711274.1"/>
    <property type="molecule type" value="Genomic_DNA"/>
</dbReference>
<dbReference type="Proteomes" id="UP001551011">
    <property type="component" value="Unassembled WGS sequence"/>
</dbReference>
<comment type="caution">
    <text evidence="3">The sequence shown here is derived from an EMBL/GenBank/DDBJ whole genome shotgun (WGS) entry which is preliminary data.</text>
</comment>
<dbReference type="PANTHER" id="PTHR43433">
    <property type="entry name" value="HYDROLASE, ALPHA/BETA FOLD FAMILY PROTEIN"/>
    <property type="match status" value="1"/>
</dbReference>
<evidence type="ECO:0000313" key="4">
    <source>
        <dbReference type="Proteomes" id="UP001551011"/>
    </source>
</evidence>
<evidence type="ECO:0000259" key="2">
    <source>
        <dbReference type="Pfam" id="PF00561"/>
    </source>
</evidence>
<dbReference type="SUPFAM" id="SSF53474">
    <property type="entry name" value="alpha/beta-Hydrolases"/>
    <property type="match status" value="1"/>
</dbReference>
<keyword evidence="4" id="KW-1185">Reference proteome</keyword>
<dbReference type="PRINTS" id="PR00111">
    <property type="entry name" value="ABHYDROLASE"/>
</dbReference>
<evidence type="ECO:0000256" key="1">
    <source>
        <dbReference type="SAM" id="MobiDB-lite"/>
    </source>
</evidence>
<dbReference type="InterPro" id="IPR050471">
    <property type="entry name" value="AB_hydrolase"/>
</dbReference>
<protein>
    <submittedName>
        <fullName evidence="3">Alpha/beta hydrolase</fullName>
    </submittedName>
</protein>
<feature type="region of interest" description="Disordered" evidence="1">
    <location>
        <begin position="1"/>
        <end position="22"/>
    </location>
</feature>
<organism evidence="3 4">
    <name type="scientific">Streptomyces flaveolus</name>
    <dbReference type="NCBI Taxonomy" id="67297"/>
    <lineage>
        <taxon>Bacteria</taxon>
        <taxon>Bacillati</taxon>
        <taxon>Actinomycetota</taxon>
        <taxon>Actinomycetes</taxon>
        <taxon>Kitasatosporales</taxon>
        <taxon>Streptomycetaceae</taxon>
        <taxon>Streptomyces</taxon>
    </lineage>
</organism>
<feature type="domain" description="AB hydrolase-1" evidence="2">
    <location>
        <begin position="45"/>
        <end position="276"/>
    </location>
</feature>
<keyword evidence="3" id="KW-0378">Hydrolase</keyword>
<sequence length="296" mass="32265">MSAPRRSPTPRPAPSTYKDAPTRSVSVRGVDFVCRQLGSEGDGVPLILLHHLTAVLDNWDPRVVDGLAARRQVIAFDNRGVGASGGSTPDTIEAMARDAVLFIRALGFEQVDLLGLSMGGFIAQVIAAEEPQLVRRVVLAGTGPAGGPGIDKVTALTLRDILKGFLTRKDPKQFLFFTDTEHGRREARAFLKRLKERTSDRDRAISLTSFRAQLKAIHRWGLQAPADLSRIHQPVLVANGESDRMVPSENTLDLAARLPRSELVPLYPDAGHGAIFQFHNEFVARALAFLEAQPVA</sequence>
<dbReference type="InterPro" id="IPR029058">
    <property type="entry name" value="AB_hydrolase_fold"/>
</dbReference>
<reference evidence="3 4" key="1">
    <citation type="submission" date="2024-06" db="EMBL/GenBank/DDBJ databases">
        <title>The Natural Products Discovery Center: Release of the First 8490 Sequenced Strains for Exploring Actinobacteria Biosynthetic Diversity.</title>
        <authorList>
            <person name="Kalkreuter E."/>
            <person name="Kautsar S.A."/>
            <person name="Yang D."/>
            <person name="Bader C.D."/>
            <person name="Teijaro C.N."/>
            <person name="Fluegel L."/>
            <person name="Davis C.M."/>
            <person name="Simpson J.R."/>
            <person name="Lauterbach L."/>
            <person name="Steele A.D."/>
            <person name="Gui C."/>
            <person name="Meng S."/>
            <person name="Li G."/>
            <person name="Viehrig K."/>
            <person name="Ye F."/>
            <person name="Su P."/>
            <person name="Kiefer A.F."/>
            <person name="Nichols A."/>
            <person name="Cepeda A.J."/>
            <person name="Yan W."/>
            <person name="Fan B."/>
            <person name="Jiang Y."/>
            <person name="Adhikari A."/>
            <person name="Zheng C.-J."/>
            <person name="Schuster L."/>
            <person name="Cowan T.M."/>
            <person name="Smanski M.J."/>
            <person name="Chevrette M.G."/>
            <person name="De Carvalho L.P.S."/>
            <person name="Shen B."/>
        </authorList>
    </citation>
    <scope>NUCLEOTIDE SEQUENCE [LARGE SCALE GENOMIC DNA]</scope>
    <source>
        <strain evidence="3 4">NPDC020594</strain>
    </source>
</reference>
<gene>
    <name evidence="3" type="ORF">AB0H04_31180</name>
</gene>
<accession>A0ABV3AH48</accession>
<dbReference type="Pfam" id="PF00561">
    <property type="entry name" value="Abhydrolase_1"/>
    <property type="match status" value="1"/>
</dbReference>